<gene>
    <name evidence="2" type="ORF">PR048_027880</name>
</gene>
<evidence type="ECO:0000256" key="1">
    <source>
        <dbReference type="SAM" id="MobiDB-lite"/>
    </source>
</evidence>
<accession>A0ABQ9GHS3</accession>
<feature type="compositionally biased region" description="Basic and acidic residues" evidence="1">
    <location>
        <begin position="188"/>
        <end position="198"/>
    </location>
</feature>
<dbReference type="EMBL" id="JARBHB010000012">
    <property type="protein sequence ID" value="KAJ8871556.1"/>
    <property type="molecule type" value="Genomic_DNA"/>
</dbReference>
<proteinExistence type="predicted"/>
<name>A0ABQ9GHS3_9NEOP</name>
<comment type="caution">
    <text evidence="2">The sequence shown here is derived from an EMBL/GenBank/DDBJ whole genome shotgun (WGS) entry which is preliminary data.</text>
</comment>
<reference evidence="2 3" key="1">
    <citation type="submission" date="2023-02" db="EMBL/GenBank/DDBJ databases">
        <title>LHISI_Scaffold_Assembly.</title>
        <authorList>
            <person name="Stuart O.P."/>
            <person name="Cleave R."/>
            <person name="Magrath M.J.L."/>
            <person name="Mikheyev A.S."/>
        </authorList>
    </citation>
    <scope>NUCLEOTIDE SEQUENCE [LARGE SCALE GENOMIC DNA]</scope>
    <source>
        <strain evidence="2">Daus_M_001</strain>
        <tissue evidence="2">Leg muscle</tissue>
    </source>
</reference>
<dbReference type="Proteomes" id="UP001159363">
    <property type="component" value="Chromosome 11"/>
</dbReference>
<evidence type="ECO:0000313" key="3">
    <source>
        <dbReference type="Proteomes" id="UP001159363"/>
    </source>
</evidence>
<feature type="region of interest" description="Disordered" evidence="1">
    <location>
        <begin position="177"/>
        <end position="202"/>
    </location>
</feature>
<keyword evidence="3" id="KW-1185">Reference proteome</keyword>
<organism evidence="2 3">
    <name type="scientific">Dryococelus australis</name>
    <dbReference type="NCBI Taxonomy" id="614101"/>
    <lineage>
        <taxon>Eukaryota</taxon>
        <taxon>Metazoa</taxon>
        <taxon>Ecdysozoa</taxon>
        <taxon>Arthropoda</taxon>
        <taxon>Hexapoda</taxon>
        <taxon>Insecta</taxon>
        <taxon>Pterygota</taxon>
        <taxon>Neoptera</taxon>
        <taxon>Polyneoptera</taxon>
        <taxon>Phasmatodea</taxon>
        <taxon>Verophasmatodea</taxon>
        <taxon>Anareolatae</taxon>
        <taxon>Phasmatidae</taxon>
        <taxon>Eurycanthinae</taxon>
        <taxon>Dryococelus</taxon>
    </lineage>
</organism>
<sequence>MPLPACASVRNLGPGQRTADRARYVTAVLRDSTPGQVTSGKQRSVAIATCSPVILVRHAICHSCPLEIRRSPVGKMRFQISFENTTRNCETSATYANFHDPSSSLFACGKRGGSCRRALLLRAGFEPATYGYLLHNQLQSTALPTELPEEFGNSGTIRTCDNPGVTRSAIEPCSPWWEAGSLTAQPPRPREGTRKEEGEGSGVETEVVTVFLLERLACSPPTKANRVQSPAGSLPGFRMWESCRWLAGFLGDFPFPPALSYRRCSILTSINLAGYLELG</sequence>
<evidence type="ECO:0000313" key="2">
    <source>
        <dbReference type="EMBL" id="KAJ8871556.1"/>
    </source>
</evidence>
<protein>
    <submittedName>
        <fullName evidence="2">Uncharacterized protein</fullName>
    </submittedName>
</protein>